<organism evidence="1 2">
    <name type="scientific">Tulasnella calospora MUT 4182</name>
    <dbReference type="NCBI Taxonomy" id="1051891"/>
    <lineage>
        <taxon>Eukaryota</taxon>
        <taxon>Fungi</taxon>
        <taxon>Dikarya</taxon>
        <taxon>Basidiomycota</taxon>
        <taxon>Agaricomycotina</taxon>
        <taxon>Agaricomycetes</taxon>
        <taxon>Cantharellales</taxon>
        <taxon>Tulasnellaceae</taxon>
        <taxon>Tulasnella</taxon>
    </lineage>
</organism>
<proteinExistence type="predicted"/>
<sequence length="93" mass="10233">MQPGSYTPATFGANSFIVLSTCYSNEPDASTGSPIIGKPFDRDKLTGEAGKVIRNCRKRRQSVIFVYTYGYNNFASVKEYACQDSRHHLSAGS</sequence>
<dbReference type="AlphaFoldDB" id="A0A0C3QFZ8"/>
<keyword evidence="2" id="KW-1185">Reference proteome</keyword>
<evidence type="ECO:0000313" key="2">
    <source>
        <dbReference type="Proteomes" id="UP000054248"/>
    </source>
</evidence>
<dbReference type="EMBL" id="KN822972">
    <property type="protein sequence ID" value="KIO30440.1"/>
    <property type="molecule type" value="Genomic_DNA"/>
</dbReference>
<gene>
    <name evidence="1" type="ORF">M407DRAFT_154002</name>
</gene>
<name>A0A0C3QFZ8_9AGAM</name>
<reference evidence="2" key="2">
    <citation type="submission" date="2015-01" db="EMBL/GenBank/DDBJ databases">
        <title>Evolutionary Origins and Diversification of the Mycorrhizal Mutualists.</title>
        <authorList>
            <consortium name="DOE Joint Genome Institute"/>
            <consortium name="Mycorrhizal Genomics Consortium"/>
            <person name="Kohler A."/>
            <person name="Kuo A."/>
            <person name="Nagy L.G."/>
            <person name="Floudas D."/>
            <person name="Copeland A."/>
            <person name="Barry K.W."/>
            <person name="Cichocki N."/>
            <person name="Veneault-Fourrey C."/>
            <person name="LaButti K."/>
            <person name="Lindquist E.A."/>
            <person name="Lipzen A."/>
            <person name="Lundell T."/>
            <person name="Morin E."/>
            <person name="Murat C."/>
            <person name="Riley R."/>
            <person name="Ohm R."/>
            <person name="Sun H."/>
            <person name="Tunlid A."/>
            <person name="Henrissat B."/>
            <person name="Grigoriev I.V."/>
            <person name="Hibbett D.S."/>
            <person name="Martin F."/>
        </authorList>
    </citation>
    <scope>NUCLEOTIDE SEQUENCE [LARGE SCALE GENOMIC DNA]</scope>
    <source>
        <strain evidence="2">MUT 4182</strain>
    </source>
</reference>
<evidence type="ECO:0000313" key="1">
    <source>
        <dbReference type="EMBL" id="KIO30440.1"/>
    </source>
</evidence>
<protein>
    <submittedName>
        <fullName evidence="1">Uncharacterized protein</fullName>
    </submittedName>
</protein>
<dbReference type="Proteomes" id="UP000054248">
    <property type="component" value="Unassembled WGS sequence"/>
</dbReference>
<dbReference type="HOGENOM" id="CLU_2401298_0_0_1"/>
<reference evidence="1 2" key="1">
    <citation type="submission" date="2014-04" db="EMBL/GenBank/DDBJ databases">
        <authorList>
            <consortium name="DOE Joint Genome Institute"/>
            <person name="Kuo A."/>
            <person name="Girlanda M."/>
            <person name="Perotto S."/>
            <person name="Kohler A."/>
            <person name="Nagy L.G."/>
            <person name="Floudas D."/>
            <person name="Copeland A."/>
            <person name="Barry K.W."/>
            <person name="Cichocki N."/>
            <person name="Veneault-Fourrey C."/>
            <person name="LaButti K."/>
            <person name="Lindquist E.A."/>
            <person name="Lipzen A."/>
            <person name="Lundell T."/>
            <person name="Morin E."/>
            <person name="Murat C."/>
            <person name="Sun H."/>
            <person name="Tunlid A."/>
            <person name="Henrissat B."/>
            <person name="Grigoriev I.V."/>
            <person name="Hibbett D.S."/>
            <person name="Martin F."/>
            <person name="Nordberg H.P."/>
            <person name="Cantor M.N."/>
            <person name="Hua S.X."/>
        </authorList>
    </citation>
    <scope>NUCLEOTIDE SEQUENCE [LARGE SCALE GENOMIC DNA]</scope>
    <source>
        <strain evidence="1 2">MUT 4182</strain>
    </source>
</reference>
<accession>A0A0C3QFZ8</accession>